<dbReference type="InterPro" id="IPR019776">
    <property type="entry name" value="Flagellar_basal_body_rod_CS"/>
</dbReference>
<evidence type="ECO:0000256" key="1">
    <source>
        <dbReference type="ARBA" id="ARBA00009677"/>
    </source>
</evidence>
<dbReference type="Pfam" id="PF00460">
    <property type="entry name" value="Flg_bb_rod"/>
    <property type="match status" value="1"/>
</dbReference>
<dbReference type="InterPro" id="IPR012836">
    <property type="entry name" value="FlgF"/>
</dbReference>
<keyword evidence="6" id="KW-0969">Cilium</keyword>
<sequence length="270" mass="29991">MFRGLYTAASGMLSQQSRIEMLTNNIANANTPGYKADQASLRAFPELFMQRLEQPTVPTAKPLSRRNRTPIGTLHTGVYMQELRPNFAQGDLRETGNRTDLALVDGTLPTDPYALFFTVQNADGAVRYTRNGHFTLDADGFLTTDEGFYVLDENGDRIQLGSDDFTVLADGTIMQNDEIVARLGVAFAADKHALVKEGNGLFRSENGELPQANGQAYQIRQGFLERSNVDLSRTMTDMLSAYRAFEANQKILQAYDKSMDKAVNEIGRLK</sequence>
<evidence type="ECO:0000259" key="3">
    <source>
        <dbReference type="Pfam" id="PF00460"/>
    </source>
</evidence>
<dbReference type="EMBL" id="SLUL01000002">
    <property type="protein sequence ID" value="TCL52759.1"/>
    <property type="molecule type" value="Genomic_DNA"/>
</dbReference>
<dbReference type="NCBIfam" id="TIGR02490">
    <property type="entry name" value="flgF"/>
    <property type="match status" value="1"/>
</dbReference>
<feature type="domain" description="Flagellar basal-body/hook protein C-terminal" evidence="4">
    <location>
        <begin position="220"/>
        <end position="264"/>
    </location>
</feature>
<dbReference type="InterPro" id="IPR010930">
    <property type="entry name" value="Flg_bb/hook_C_dom"/>
</dbReference>
<dbReference type="InterPro" id="IPR001444">
    <property type="entry name" value="Flag_bb_rod_N"/>
</dbReference>
<evidence type="ECO:0000256" key="2">
    <source>
        <dbReference type="RuleBase" id="RU362116"/>
    </source>
</evidence>
<evidence type="ECO:0000313" key="7">
    <source>
        <dbReference type="Proteomes" id="UP000295658"/>
    </source>
</evidence>
<feature type="domain" description="Flagellar hook protein FlgE/F/G-like D1" evidence="5">
    <location>
        <begin position="116"/>
        <end position="173"/>
    </location>
</feature>
<dbReference type="PROSITE" id="PS00588">
    <property type="entry name" value="FLAGELLA_BB_ROD"/>
    <property type="match status" value="1"/>
</dbReference>
<dbReference type="InterPro" id="IPR037925">
    <property type="entry name" value="FlgE/F/G-like"/>
</dbReference>
<dbReference type="RefSeq" id="WP_132947364.1">
    <property type="nucleotide sequence ID" value="NZ_BSVG01000007.1"/>
</dbReference>
<dbReference type="Proteomes" id="UP000295658">
    <property type="component" value="Unassembled WGS sequence"/>
</dbReference>
<dbReference type="Pfam" id="PF22692">
    <property type="entry name" value="LlgE_F_G_D1"/>
    <property type="match status" value="1"/>
</dbReference>
<protein>
    <submittedName>
        <fullName evidence="6">Flagellar basal-body rod protein FlgG</fullName>
    </submittedName>
</protein>
<evidence type="ECO:0000259" key="5">
    <source>
        <dbReference type="Pfam" id="PF22692"/>
    </source>
</evidence>
<dbReference type="InterPro" id="IPR053967">
    <property type="entry name" value="LlgE_F_G-like_D1"/>
</dbReference>
<dbReference type="OrthoDB" id="9800375at2"/>
<accession>A0A4R1QGU9</accession>
<keyword evidence="2" id="KW-0975">Bacterial flagellum</keyword>
<feature type="domain" description="Flagellar basal body rod protein N-terminal" evidence="3">
    <location>
        <begin position="5"/>
        <end position="35"/>
    </location>
</feature>
<dbReference type="NCBIfam" id="TIGR03506">
    <property type="entry name" value="FlgEFG_subfam"/>
    <property type="match status" value="1"/>
</dbReference>
<keyword evidence="7" id="KW-1185">Reference proteome</keyword>
<keyword evidence="6" id="KW-0966">Cell projection</keyword>
<dbReference type="SUPFAM" id="SSF117143">
    <property type="entry name" value="Flagellar hook protein flgE"/>
    <property type="match status" value="1"/>
</dbReference>
<evidence type="ECO:0000313" key="6">
    <source>
        <dbReference type="EMBL" id="TCL52759.1"/>
    </source>
</evidence>
<dbReference type="PANTHER" id="PTHR30435:SF19">
    <property type="entry name" value="FLAGELLAR BASAL-BODY ROD PROTEIN FLGG"/>
    <property type="match status" value="1"/>
</dbReference>
<keyword evidence="6" id="KW-0282">Flagellum</keyword>
<dbReference type="PANTHER" id="PTHR30435">
    <property type="entry name" value="FLAGELLAR PROTEIN"/>
    <property type="match status" value="1"/>
</dbReference>
<comment type="similarity">
    <text evidence="1 2">Belongs to the flagella basal body rod proteins family.</text>
</comment>
<dbReference type="GO" id="GO:0030694">
    <property type="term" value="C:bacterial-type flagellum basal body, rod"/>
    <property type="evidence" value="ECO:0007669"/>
    <property type="project" value="InterPro"/>
</dbReference>
<dbReference type="GO" id="GO:0071978">
    <property type="term" value="P:bacterial-type flagellum-dependent swarming motility"/>
    <property type="evidence" value="ECO:0007669"/>
    <property type="project" value="TreeGrafter"/>
</dbReference>
<dbReference type="AlphaFoldDB" id="A0A4R1QGU9"/>
<gene>
    <name evidence="6" type="ORF">EDD69_102165</name>
</gene>
<proteinExistence type="inferred from homology"/>
<organism evidence="6 7">
    <name type="scientific">Thermolongibacillus altinsuensis</name>
    <dbReference type="NCBI Taxonomy" id="575256"/>
    <lineage>
        <taxon>Bacteria</taxon>
        <taxon>Bacillati</taxon>
        <taxon>Bacillota</taxon>
        <taxon>Bacilli</taxon>
        <taxon>Bacillales</taxon>
        <taxon>Anoxybacillaceae</taxon>
        <taxon>Thermolongibacillus</taxon>
    </lineage>
</organism>
<reference evidence="6 7" key="1">
    <citation type="submission" date="2019-03" db="EMBL/GenBank/DDBJ databases">
        <title>Genomic Encyclopedia of Type Strains, Phase IV (KMG-IV): sequencing the most valuable type-strain genomes for metagenomic binning, comparative biology and taxonomic classification.</title>
        <authorList>
            <person name="Goeker M."/>
        </authorList>
    </citation>
    <scope>NUCLEOTIDE SEQUENCE [LARGE SCALE GENOMIC DNA]</scope>
    <source>
        <strain evidence="6 7">DSM 24979</strain>
    </source>
</reference>
<comment type="subcellular location">
    <subcellularLocation>
        <location evidence="2">Bacterial flagellum basal body</location>
    </subcellularLocation>
</comment>
<dbReference type="InterPro" id="IPR020013">
    <property type="entry name" value="Flagellar_FlgE/F/G"/>
</dbReference>
<evidence type="ECO:0000259" key="4">
    <source>
        <dbReference type="Pfam" id="PF06429"/>
    </source>
</evidence>
<comment type="caution">
    <text evidence="6">The sequence shown here is derived from an EMBL/GenBank/DDBJ whole genome shotgun (WGS) entry which is preliminary data.</text>
</comment>
<name>A0A4R1QGU9_9BACL</name>
<dbReference type="Pfam" id="PF06429">
    <property type="entry name" value="Flg_bbr_C"/>
    <property type="match status" value="1"/>
</dbReference>